<protein>
    <submittedName>
        <fullName evidence="3">HNH endonuclease</fullName>
    </submittedName>
</protein>
<evidence type="ECO:0000256" key="1">
    <source>
        <dbReference type="SAM" id="SignalP"/>
    </source>
</evidence>
<keyword evidence="1" id="KW-0732">Signal</keyword>
<evidence type="ECO:0000313" key="3">
    <source>
        <dbReference type="EMBL" id="TGN64691.1"/>
    </source>
</evidence>
<dbReference type="Pfam" id="PF07510">
    <property type="entry name" value="GmrSD_C"/>
    <property type="match status" value="1"/>
</dbReference>
<dbReference type="GO" id="GO:0004519">
    <property type="term" value="F:endonuclease activity"/>
    <property type="evidence" value="ECO:0007669"/>
    <property type="project" value="UniProtKB-KW"/>
</dbReference>
<keyword evidence="3" id="KW-0378">Hydrolase</keyword>
<keyword evidence="3" id="KW-0255">Endonuclease</keyword>
<sequence>MSRSRKLHHRPTAARRWSSALLVPIIGALLLLAPAPAQAATFSGTLAQAVAAVPTAAEANTGYDRTLFKHWVDANGDCQNARAEVLISEAEPDTPLTYTTSGKCTVSTGRWFSYYDRVSWTLASDVDIDHMVPLAEAWGSGASGWTAARREAYANDLGDYRTLVGVTDNVNQSKSDQGPSTWLPTYDKCRYVAEWVAVKIRWGLTADSAEKSVLNSYASTCSNTVTVTTA</sequence>
<dbReference type="Proteomes" id="UP000297496">
    <property type="component" value="Unassembled WGS sequence"/>
</dbReference>
<dbReference type="AlphaFoldDB" id="A0A4Z1BTM8"/>
<reference evidence="3 4" key="1">
    <citation type="submission" date="2019-04" db="EMBL/GenBank/DDBJ databases">
        <title>Three New Species of Nocardioides, Nocardioides euryhalodurans sp. nov., Nocardioides seonyuensis sp. nov. and Nocardioides eburneoflavus sp. nov. Isolated from Soil.</title>
        <authorList>
            <person name="Roh S.G."/>
            <person name="Lee C."/>
            <person name="Kim M.-K."/>
            <person name="Kim S.B."/>
        </authorList>
    </citation>
    <scope>NUCLEOTIDE SEQUENCE [LARGE SCALE GENOMIC DNA]</scope>
    <source>
        <strain evidence="3 4">MMS17-SY213</strain>
    </source>
</reference>
<feature type="chain" id="PRO_5021189996" evidence="1">
    <location>
        <begin position="40"/>
        <end position="230"/>
    </location>
</feature>
<dbReference type="InterPro" id="IPR011089">
    <property type="entry name" value="GmrSD_C"/>
</dbReference>
<name>A0A4Z1BTM8_9ACTN</name>
<proteinExistence type="predicted"/>
<feature type="domain" description="GmrSD restriction endonucleases C-terminal" evidence="2">
    <location>
        <begin position="105"/>
        <end position="212"/>
    </location>
</feature>
<accession>A0A4Z1BTM8</accession>
<dbReference type="OrthoDB" id="5196645at2"/>
<keyword evidence="3" id="KW-0540">Nuclease</keyword>
<feature type="signal peptide" evidence="1">
    <location>
        <begin position="1"/>
        <end position="39"/>
    </location>
</feature>
<gene>
    <name evidence="3" type="ORF">EXE59_12515</name>
</gene>
<dbReference type="EMBL" id="SRRO01000001">
    <property type="protein sequence ID" value="TGN64691.1"/>
    <property type="molecule type" value="Genomic_DNA"/>
</dbReference>
<dbReference type="PANTHER" id="PTHR24094">
    <property type="entry name" value="SECRETED PROTEIN"/>
    <property type="match status" value="1"/>
</dbReference>
<dbReference type="RefSeq" id="WP_135839200.1">
    <property type="nucleotide sequence ID" value="NZ_SRRO01000001.1"/>
</dbReference>
<organism evidence="3 4">
    <name type="scientific">Nocardioides eburneiflavus</name>
    <dbReference type="NCBI Taxonomy" id="2518372"/>
    <lineage>
        <taxon>Bacteria</taxon>
        <taxon>Bacillati</taxon>
        <taxon>Actinomycetota</taxon>
        <taxon>Actinomycetes</taxon>
        <taxon>Propionibacteriales</taxon>
        <taxon>Nocardioidaceae</taxon>
        <taxon>Nocardioides</taxon>
    </lineage>
</organism>
<keyword evidence="4" id="KW-1185">Reference proteome</keyword>
<evidence type="ECO:0000259" key="2">
    <source>
        <dbReference type="Pfam" id="PF07510"/>
    </source>
</evidence>
<dbReference type="PANTHER" id="PTHR24094:SF15">
    <property type="entry name" value="AMP-DEPENDENT SYNTHETASE_LIGASE DOMAIN-CONTAINING PROTEIN-RELATED"/>
    <property type="match status" value="1"/>
</dbReference>
<comment type="caution">
    <text evidence="3">The sequence shown here is derived from an EMBL/GenBank/DDBJ whole genome shotgun (WGS) entry which is preliminary data.</text>
</comment>
<evidence type="ECO:0000313" key="4">
    <source>
        <dbReference type="Proteomes" id="UP000297496"/>
    </source>
</evidence>